<reference evidence="1" key="1">
    <citation type="submission" date="2014-11" db="EMBL/GenBank/DDBJ databases">
        <authorList>
            <person name="Amaro Gonzalez C."/>
        </authorList>
    </citation>
    <scope>NUCLEOTIDE SEQUENCE</scope>
</reference>
<proteinExistence type="predicted"/>
<name>A0A0E9T0K7_ANGAN</name>
<dbReference type="EMBL" id="GBXM01062329">
    <property type="protein sequence ID" value="JAH46248.1"/>
    <property type="molecule type" value="Transcribed_RNA"/>
</dbReference>
<organism evidence="1">
    <name type="scientific">Anguilla anguilla</name>
    <name type="common">European freshwater eel</name>
    <name type="synonym">Muraena anguilla</name>
    <dbReference type="NCBI Taxonomy" id="7936"/>
    <lineage>
        <taxon>Eukaryota</taxon>
        <taxon>Metazoa</taxon>
        <taxon>Chordata</taxon>
        <taxon>Craniata</taxon>
        <taxon>Vertebrata</taxon>
        <taxon>Euteleostomi</taxon>
        <taxon>Actinopterygii</taxon>
        <taxon>Neopterygii</taxon>
        <taxon>Teleostei</taxon>
        <taxon>Anguilliformes</taxon>
        <taxon>Anguillidae</taxon>
        <taxon>Anguilla</taxon>
    </lineage>
</organism>
<dbReference type="AlphaFoldDB" id="A0A0E9T0K7"/>
<sequence>MQSLTIALWGSGMLSELKNGRMSVVLLVCSGALIA</sequence>
<protein>
    <submittedName>
        <fullName evidence="1">Uncharacterized protein</fullName>
    </submittedName>
</protein>
<evidence type="ECO:0000313" key="1">
    <source>
        <dbReference type="EMBL" id="JAH46248.1"/>
    </source>
</evidence>
<reference evidence="1" key="2">
    <citation type="journal article" date="2015" name="Fish Shellfish Immunol.">
        <title>Early steps in the European eel (Anguilla anguilla)-Vibrio vulnificus interaction in the gills: Role of the RtxA13 toxin.</title>
        <authorList>
            <person name="Callol A."/>
            <person name="Pajuelo D."/>
            <person name="Ebbesson L."/>
            <person name="Teles M."/>
            <person name="MacKenzie S."/>
            <person name="Amaro C."/>
        </authorList>
    </citation>
    <scope>NUCLEOTIDE SEQUENCE</scope>
</reference>
<accession>A0A0E9T0K7</accession>